<protein>
    <submittedName>
        <fullName evidence="1">Uncharacterized protein</fullName>
    </submittedName>
</protein>
<proteinExistence type="predicted"/>
<reference evidence="1" key="1">
    <citation type="submission" date="2024-09" db="EMBL/GenBank/DDBJ databases">
        <title>Black Yeasts Isolated from many extreme environments.</title>
        <authorList>
            <person name="Coleine C."/>
            <person name="Stajich J.E."/>
            <person name="Selbmann L."/>
        </authorList>
    </citation>
    <scope>NUCLEOTIDE SEQUENCE</scope>
    <source>
        <strain evidence="1">CCFEE 5737</strain>
    </source>
</reference>
<evidence type="ECO:0000313" key="1">
    <source>
        <dbReference type="EMBL" id="KAK3066878.1"/>
    </source>
</evidence>
<comment type="caution">
    <text evidence="1">The sequence shown here is derived from an EMBL/GenBank/DDBJ whole genome shotgun (WGS) entry which is preliminary data.</text>
</comment>
<organism evidence="1 2">
    <name type="scientific">Coniosporium uncinatum</name>
    <dbReference type="NCBI Taxonomy" id="93489"/>
    <lineage>
        <taxon>Eukaryota</taxon>
        <taxon>Fungi</taxon>
        <taxon>Dikarya</taxon>
        <taxon>Ascomycota</taxon>
        <taxon>Pezizomycotina</taxon>
        <taxon>Dothideomycetes</taxon>
        <taxon>Dothideomycetes incertae sedis</taxon>
        <taxon>Coniosporium</taxon>
    </lineage>
</organism>
<evidence type="ECO:0000313" key="2">
    <source>
        <dbReference type="Proteomes" id="UP001186974"/>
    </source>
</evidence>
<dbReference type="Proteomes" id="UP001186974">
    <property type="component" value="Unassembled WGS sequence"/>
</dbReference>
<name>A0ACC3DEV3_9PEZI</name>
<keyword evidence="2" id="KW-1185">Reference proteome</keyword>
<sequence length="227" mass="23907">MRAAMEVVSGQAGQRIVSAQSGHSGGLRSKVRHGGAQKATSYTGMMAGGAVPMRLSANEVDEVGSEDADSNYAAGTQYHQRSGSGRSSLGSGKRVSSFGHVQGRYSQSSTPPNGQGSSPADTMTNVEEETPVPSDYAHSSGDYFVRNTPRRNLSGLSTGSGSSGEREQGFGSLGGMPGGSMPYNTKRAQEDEKKKKNEDLMRRGSVDERTMTMSGVRLFVANPDLDD</sequence>
<dbReference type="EMBL" id="JAWDJW010005690">
    <property type="protein sequence ID" value="KAK3066878.1"/>
    <property type="molecule type" value="Genomic_DNA"/>
</dbReference>
<gene>
    <name evidence="1" type="ORF">LTS18_001436</name>
</gene>
<accession>A0ACC3DEV3</accession>